<organism evidence="3 4">
    <name type="scientific">Zasmidium cellare</name>
    <name type="common">Wine cellar mold</name>
    <name type="synonym">Racodium cellare</name>
    <dbReference type="NCBI Taxonomy" id="395010"/>
    <lineage>
        <taxon>Eukaryota</taxon>
        <taxon>Fungi</taxon>
        <taxon>Dikarya</taxon>
        <taxon>Ascomycota</taxon>
        <taxon>Pezizomycotina</taxon>
        <taxon>Dothideomycetes</taxon>
        <taxon>Dothideomycetidae</taxon>
        <taxon>Mycosphaerellales</taxon>
        <taxon>Mycosphaerellaceae</taxon>
        <taxon>Zasmidium</taxon>
    </lineage>
</organism>
<accession>A0ABR0E601</accession>
<keyword evidence="1" id="KW-0175">Coiled coil</keyword>
<dbReference type="Gene3D" id="1.20.5.170">
    <property type="match status" value="1"/>
</dbReference>
<evidence type="ECO:0000313" key="3">
    <source>
        <dbReference type="EMBL" id="KAK4496857.1"/>
    </source>
</evidence>
<feature type="coiled-coil region" evidence="1">
    <location>
        <begin position="107"/>
        <end position="148"/>
    </location>
</feature>
<gene>
    <name evidence="3" type="ORF">PRZ48_011306</name>
</gene>
<evidence type="ECO:0000256" key="1">
    <source>
        <dbReference type="SAM" id="Coils"/>
    </source>
</evidence>
<comment type="caution">
    <text evidence="3">The sequence shown here is derived from an EMBL/GenBank/DDBJ whole genome shotgun (WGS) entry which is preliminary data.</text>
</comment>
<dbReference type="SUPFAM" id="SSF57959">
    <property type="entry name" value="Leucine zipper domain"/>
    <property type="match status" value="1"/>
</dbReference>
<dbReference type="PROSITE" id="PS00036">
    <property type="entry name" value="BZIP_BASIC"/>
    <property type="match status" value="1"/>
</dbReference>
<dbReference type="Proteomes" id="UP001305779">
    <property type="component" value="Unassembled WGS sequence"/>
</dbReference>
<proteinExistence type="predicted"/>
<feature type="domain" description="BZIP" evidence="2">
    <location>
        <begin position="102"/>
        <end position="116"/>
    </location>
</feature>
<protein>
    <recommendedName>
        <fullName evidence="2">BZIP domain-containing protein</fullName>
    </recommendedName>
</protein>
<dbReference type="InterPro" id="IPR046347">
    <property type="entry name" value="bZIP_sf"/>
</dbReference>
<dbReference type="EMBL" id="JAXOVC010000009">
    <property type="protein sequence ID" value="KAK4496857.1"/>
    <property type="molecule type" value="Genomic_DNA"/>
</dbReference>
<keyword evidence="4" id="KW-1185">Reference proteome</keyword>
<reference evidence="3 4" key="1">
    <citation type="journal article" date="2023" name="G3 (Bethesda)">
        <title>A chromosome-level genome assembly of Zasmidium syzygii isolated from banana leaves.</title>
        <authorList>
            <person name="van Westerhoven A.C."/>
            <person name="Mehrabi R."/>
            <person name="Talebi R."/>
            <person name="Steentjes M.B.F."/>
            <person name="Corcolon B."/>
            <person name="Chong P.A."/>
            <person name="Kema G.H.J."/>
            <person name="Seidl M.F."/>
        </authorList>
    </citation>
    <scope>NUCLEOTIDE SEQUENCE [LARGE SCALE GENOMIC DNA]</scope>
    <source>
        <strain evidence="3 4">P124</strain>
    </source>
</reference>
<name>A0ABR0E601_ZASCE</name>
<dbReference type="InterPro" id="IPR004827">
    <property type="entry name" value="bZIP"/>
</dbReference>
<evidence type="ECO:0000313" key="4">
    <source>
        <dbReference type="Proteomes" id="UP001305779"/>
    </source>
</evidence>
<sequence length="211" mass="23934">MHGHIAQQEVSSLAALIGDGCLEGLRSSEDAGPAICKSEWQVLRYLTFNEAGRPEFPRQPASSPESVPTRCPSLVYSPQDQVPMVGEFVFEGLVSKDRGVGRRDQNRASQRAYRDRQRRRLDELQQEIDDLKTMCMQLEKENKTLTMDYQERWNRLLIDLKNELENPEVKTPQQEFIGWMLKHAYGSEEADNGQFSVYPLNSAGTTGGHSS</sequence>
<dbReference type="Pfam" id="PF00170">
    <property type="entry name" value="bZIP_1"/>
    <property type="match status" value="1"/>
</dbReference>
<evidence type="ECO:0000259" key="2">
    <source>
        <dbReference type="PROSITE" id="PS00036"/>
    </source>
</evidence>
<dbReference type="SMART" id="SM00338">
    <property type="entry name" value="BRLZ"/>
    <property type="match status" value="1"/>
</dbReference>